<keyword evidence="2" id="KW-1133">Transmembrane helix</keyword>
<accession>A0A9D1I3E4</accession>
<dbReference type="InterPro" id="IPR050922">
    <property type="entry name" value="LytR/CpsA/Psr_CW_biosynth"/>
</dbReference>
<reference evidence="4" key="1">
    <citation type="submission" date="2020-10" db="EMBL/GenBank/DDBJ databases">
        <authorList>
            <person name="Gilroy R."/>
        </authorList>
    </citation>
    <scope>NUCLEOTIDE SEQUENCE</scope>
    <source>
        <strain evidence="4">11300</strain>
    </source>
</reference>
<keyword evidence="2" id="KW-0812">Transmembrane</keyword>
<feature type="transmembrane region" description="Helical" evidence="2">
    <location>
        <begin position="49"/>
        <end position="69"/>
    </location>
</feature>
<dbReference type="NCBIfam" id="TIGR00350">
    <property type="entry name" value="lytR_cpsA_psr"/>
    <property type="match status" value="1"/>
</dbReference>
<dbReference type="Proteomes" id="UP000824091">
    <property type="component" value="Unassembled WGS sequence"/>
</dbReference>
<feature type="domain" description="Cell envelope-related transcriptional attenuator" evidence="3">
    <location>
        <begin position="251"/>
        <end position="396"/>
    </location>
</feature>
<name>A0A9D1I3E4_9FIRM</name>
<dbReference type="EMBL" id="DVMO01000025">
    <property type="protein sequence ID" value="HIU27057.1"/>
    <property type="molecule type" value="Genomic_DNA"/>
</dbReference>
<comment type="caution">
    <text evidence="4">The sequence shown here is derived from an EMBL/GenBank/DDBJ whole genome shotgun (WGS) entry which is preliminary data.</text>
</comment>
<dbReference type="Pfam" id="PF03816">
    <property type="entry name" value="LytR_cpsA_psr"/>
    <property type="match status" value="1"/>
</dbReference>
<dbReference type="InterPro" id="IPR004474">
    <property type="entry name" value="LytR_CpsA_psr"/>
</dbReference>
<evidence type="ECO:0000313" key="4">
    <source>
        <dbReference type="EMBL" id="HIU27057.1"/>
    </source>
</evidence>
<organism evidence="4 5">
    <name type="scientific">Candidatus Fimisoma avicola</name>
    <dbReference type="NCBI Taxonomy" id="2840826"/>
    <lineage>
        <taxon>Bacteria</taxon>
        <taxon>Bacillati</taxon>
        <taxon>Bacillota</taxon>
        <taxon>Clostridia</taxon>
        <taxon>Eubacteriales</taxon>
        <taxon>Candidatus Fimisoma</taxon>
    </lineage>
</organism>
<dbReference type="Gene3D" id="3.40.190.10">
    <property type="entry name" value="Periplasmic binding protein-like II"/>
    <property type="match status" value="1"/>
</dbReference>
<reference evidence="4" key="2">
    <citation type="journal article" date="2021" name="PeerJ">
        <title>Extensive microbial diversity within the chicken gut microbiome revealed by metagenomics and culture.</title>
        <authorList>
            <person name="Gilroy R."/>
            <person name="Ravi A."/>
            <person name="Getino M."/>
            <person name="Pursley I."/>
            <person name="Horton D.L."/>
            <person name="Alikhan N.F."/>
            <person name="Baker D."/>
            <person name="Gharbi K."/>
            <person name="Hall N."/>
            <person name="Watson M."/>
            <person name="Adriaenssens E.M."/>
            <person name="Foster-Nyarko E."/>
            <person name="Jarju S."/>
            <person name="Secka A."/>
            <person name="Antonio M."/>
            <person name="Oren A."/>
            <person name="Chaudhuri R.R."/>
            <person name="La Ragione R."/>
            <person name="Hildebrand F."/>
            <person name="Pallen M.J."/>
        </authorList>
    </citation>
    <scope>NUCLEOTIDE SEQUENCE</scope>
    <source>
        <strain evidence="4">11300</strain>
    </source>
</reference>
<dbReference type="AlphaFoldDB" id="A0A9D1I3E4"/>
<keyword evidence="2" id="KW-0472">Membrane</keyword>
<protein>
    <submittedName>
        <fullName evidence="4">LCP family protein</fullName>
    </submittedName>
</protein>
<gene>
    <name evidence="4" type="ORF">IAD16_01590</name>
</gene>
<comment type="similarity">
    <text evidence="1">Belongs to the LytR/CpsA/Psr (LCP) family.</text>
</comment>
<dbReference type="PANTHER" id="PTHR33392">
    <property type="entry name" value="POLYISOPRENYL-TEICHOIC ACID--PEPTIDOGLYCAN TEICHOIC ACID TRANSFERASE TAGU"/>
    <property type="match status" value="1"/>
</dbReference>
<evidence type="ECO:0000256" key="1">
    <source>
        <dbReference type="ARBA" id="ARBA00006068"/>
    </source>
</evidence>
<feature type="transmembrane region" description="Helical" evidence="2">
    <location>
        <begin position="81"/>
        <end position="99"/>
    </location>
</feature>
<dbReference type="PANTHER" id="PTHR33392:SF6">
    <property type="entry name" value="POLYISOPRENYL-TEICHOIC ACID--PEPTIDOGLYCAN TEICHOIC ACID TRANSFERASE TAGU"/>
    <property type="match status" value="1"/>
</dbReference>
<feature type="transmembrane region" description="Helical" evidence="2">
    <location>
        <begin position="21"/>
        <end position="43"/>
    </location>
</feature>
<evidence type="ECO:0000313" key="5">
    <source>
        <dbReference type="Proteomes" id="UP000824091"/>
    </source>
</evidence>
<evidence type="ECO:0000256" key="2">
    <source>
        <dbReference type="SAM" id="Phobius"/>
    </source>
</evidence>
<dbReference type="Gene3D" id="3.40.630.190">
    <property type="entry name" value="LCP protein"/>
    <property type="match status" value="1"/>
</dbReference>
<evidence type="ECO:0000259" key="3">
    <source>
        <dbReference type="Pfam" id="PF03816"/>
    </source>
</evidence>
<sequence>MRSDRYKKEKEKQTAKKNKGFRVLSIIYSILVICFIASLLWLNVLPAEYLYPLIGVIVVISLFIVPVMYSKNGKKNRKKIAAFFAVLFMVLFGIGTYYMTATIGFFNAITSIGGASEDFYLVVKADSSYDEASQLSGETVATYATADTAYAQAKTKLQDEVNVEYSYIESIPDLLDGLLDEDYPAIFISAATYDTMKESDSQLETETKIIHTISVKVQSSRTTKHVDVTDESFNILVSGLDTTGDISTVSRSDVNMVVTINPVTKQILLTSIPRDYYVDLPSKGAKDKLTHSGLYGIDETVGAVEQALGIEINYYVKVNYSTVVKLVDAIGGIDIYSPYTFTTHGMSDHYTFYEGENHLDGSMALAYSRERQSFSAGDMQRNENQQLILKAIMDKALQSSTILSDYTSILSAIEDNLETDMGSRDIRALIRMQLGDMASWDIQTQALKGEPDFQICYALGTGASVVMPDAALIAEAADKIMQISGETTQ</sequence>
<proteinExistence type="inferred from homology"/>